<dbReference type="SMART" id="SM00870">
    <property type="entry name" value="Asparaginase"/>
    <property type="match status" value="1"/>
</dbReference>
<feature type="domain" description="L-asparaginase N-terminal" evidence="6">
    <location>
        <begin position="4"/>
        <end position="163"/>
    </location>
</feature>
<evidence type="ECO:0000256" key="3">
    <source>
        <dbReference type="PIRSR" id="PIRSR001220-2"/>
    </source>
</evidence>
<evidence type="ECO:0000256" key="1">
    <source>
        <dbReference type="ARBA" id="ARBA00010518"/>
    </source>
</evidence>
<dbReference type="Pfam" id="PF00710">
    <property type="entry name" value="Asparaginase"/>
    <property type="match status" value="1"/>
</dbReference>
<feature type="active site" evidence="4">
    <location>
        <position position="13"/>
    </location>
</feature>
<feature type="active site" evidence="5">
    <location>
        <position position="90"/>
    </location>
</feature>
<protein>
    <submittedName>
        <fullName evidence="7">Asparaginase/glutaminase</fullName>
    </submittedName>
</protein>
<dbReference type="PANTHER" id="PTHR11707:SF28">
    <property type="entry name" value="60 KDA LYSOPHOSPHOLIPASE"/>
    <property type="match status" value="1"/>
</dbReference>
<keyword evidence="8" id="KW-1185">Reference proteome</keyword>
<dbReference type="PIRSF" id="PIRSF500176">
    <property type="entry name" value="L_ASNase"/>
    <property type="match status" value="1"/>
</dbReference>
<sequence length="358" mass="39885">MTKQILVVFTGGTIGSTATQGTINTNPATAYQLIQLYQQHYPHHHINFTSIQPLQILSENLAPPAWTTLITAIEAAQPENYDAIIITHGTDTLSFTACALSYYFYAIKKSILLVSSNYPLNNPKANGLENFICAVEFILQVSEPGVFVPYRNPYHVMHIHRGTHLAASLQLSSDFISVQNKHYLIYDYGRFSELNLSIPAPSQSIAPLQALFSDKILLITPYPGLNYSHFNLDNTVAVLHDLYHSGTACVSQHWGDDYSLLEFIKRCSAQGIPIYLTPALKTAEAYHSTRVLLELGVSMLWNISLEAAYVKLSLAYGNFTDSQQIAEFLTQNIAREILNWADLIDETTPSSSCIPQRP</sequence>
<dbReference type="InterPro" id="IPR037152">
    <property type="entry name" value="L-asparaginase_N_sf"/>
</dbReference>
<proteinExistence type="inferred from homology"/>
<evidence type="ECO:0000259" key="6">
    <source>
        <dbReference type="Pfam" id="PF00710"/>
    </source>
</evidence>
<dbReference type="PRINTS" id="PR00139">
    <property type="entry name" value="ASNGLNASE"/>
</dbReference>
<dbReference type="SUPFAM" id="SSF53774">
    <property type="entry name" value="Glutaminase/Asparaginase"/>
    <property type="match status" value="1"/>
</dbReference>
<dbReference type="PANTHER" id="PTHR11707">
    <property type="entry name" value="L-ASPARAGINASE"/>
    <property type="match status" value="1"/>
</dbReference>
<dbReference type="PROSITE" id="PS51732">
    <property type="entry name" value="ASN_GLN_ASE_3"/>
    <property type="match status" value="1"/>
</dbReference>
<dbReference type="AlphaFoldDB" id="A0A1R4H5E1"/>
<evidence type="ECO:0000313" key="7">
    <source>
        <dbReference type="EMBL" id="SJM91464.1"/>
    </source>
</evidence>
<evidence type="ECO:0000313" key="8">
    <source>
        <dbReference type="Proteomes" id="UP000195667"/>
    </source>
</evidence>
<dbReference type="InterPro" id="IPR006034">
    <property type="entry name" value="Asparaginase/glutaminase-like"/>
</dbReference>
<dbReference type="OrthoDB" id="9788068at2"/>
<comment type="similarity">
    <text evidence="1">Belongs to the asparaginase 1 family.</text>
</comment>
<dbReference type="Gene3D" id="3.40.50.40">
    <property type="match status" value="1"/>
</dbReference>
<feature type="binding site" evidence="3">
    <location>
        <position position="58"/>
    </location>
    <ligand>
        <name>substrate</name>
    </ligand>
</feature>
<evidence type="ECO:0000256" key="2">
    <source>
        <dbReference type="PIRSR" id="PIRSR001220-1"/>
    </source>
</evidence>
<dbReference type="InterPro" id="IPR027473">
    <property type="entry name" value="L-asparaginase_C"/>
</dbReference>
<dbReference type="GO" id="GO:0006520">
    <property type="term" value="P:amino acid metabolic process"/>
    <property type="evidence" value="ECO:0007669"/>
    <property type="project" value="InterPro"/>
</dbReference>
<dbReference type="PROSITE" id="PS00144">
    <property type="entry name" value="ASN_GLN_ASE_1"/>
    <property type="match status" value="1"/>
</dbReference>
<organism evidence="7 8">
    <name type="scientific">Crenothrix polyspora</name>
    <dbReference type="NCBI Taxonomy" id="360316"/>
    <lineage>
        <taxon>Bacteria</taxon>
        <taxon>Pseudomonadati</taxon>
        <taxon>Pseudomonadota</taxon>
        <taxon>Gammaproteobacteria</taxon>
        <taxon>Methylococcales</taxon>
        <taxon>Crenotrichaceae</taxon>
        <taxon>Crenothrix</taxon>
    </lineage>
</organism>
<dbReference type="PROSITE" id="PS00917">
    <property type="entry name" value="ASN_GLN_ASE_2"/>
    <property type="match status" value="1"/>
</dbReference>
<dbReference type="Gene3D" id="3.40.50.1170">
    <property type="entry name" value="L-asparaginase, N-terminal domain"/>
    <property type="match status" value="1"/>
</dbReference>
<dbReference type="InterPro" id="IPR036152">
    <property type="entry name" value="Asp/glu_Ase-like_sf"/>
</dbReference>
<dbReference type="RefSeq" id="WP_087142963.1">
    <property type="nucleotide sequence ID" value="NZ_FUKI01000092.1"/>
</dbReference>
<feature type="active site" description="O-isoaspartyl threonine intermediate" evidence="2">
    <location>
        <position position="13"/>
    </location>
</feature>
<evidence type="ECO:0000256" key="4">
    <source>
        <dbReference type="PROSITE-ProRule" id="PRU10099"/>
    </source>
</evidence>
<accession>A0A1R4H5E1</accession>
<dbReference type="EMBL" id="FUKI01000092">
    <property type="protein sequence ID" value="SJM91464.1"/>
    <property type="molecule type" value="Genomic_DNA"/>
</dbReference>
<dbReference type="InterPro" id="IPR020827">
    <property type="entry name" value="Asparaginase/glutaminase_AS1"/>
</dbReference>
<dbReference type="Proteomes" id="UP000195667">
    <property type="component" value="Unassembled WGS sequence"/>
</dbReference>
<dbReference type="PIRSF" id="PIRSF001220">
    <property type="entry name" value="L-ASNase_gatD"/>
    <property type="match status" value="1"/>
</dbReference>
<dbReference type="InterPro" id="IPR027475">
    <property type="entry name" value="Asparaginase/glutaminase_AS2"/>
</dbReference>
<evidence type="ECO:0000256" key="5">
    <source>
        <dbReference type="PROSITE-ProRule" id="PRU10100"/>
    </source>
</evidence>
<feature type="binding site" evidence="3">
    <location>
        <begin position="90"/>
        <end position="91"/>
    </location>
    <ligand>
        <name>substrate</name>
    </ligand>
</feature>
<dbReference type="GO" id="GO:0004067">
    <property type="term" value="F:asparaginase activity"/>
    <property type="evidence" value="ECO:0007669"/>
    <property type="project" value="UniProtKB-UniRule"/>
</dbReference>
<name>A0A1R4H5E1_9GAMM</name>
<reference evidence="8" key="1">
    <citation type="submission" date="2017-02" db="EMBL/GenBank/DDBJ databases">
        <authorList>
            <person name="Daims H."/>
        </authorList>
    </citation>
    <scope>NUCLEOTIDE SEQUENCE [LARGE SCALE GENOMIC DNA]</scope>
</reference>
<gene>
    <name evidence="7" type="ORF">CRENPOLYSF1_190099</name>
</gene>
<dbReference type="InterPro" id="IPR027474">
    <property type="entry name" value="L-asparaginase_N"/>
</dbReference>